<sequence>MKDAIFLQVNPTDVYLTGITTVDPKSPNAEVEQKEIIFSRLNDDDTFQGIYIVRISTTNSHKNYQIIIIY</sequence>
<dbReference type="AlphaFoldDB" id="A0A1J4KV28"/>
<keyword evidence="2" id="KW-1185">Reference proteome</keyword>
<name>A0A1J4KV28_9EUKA</name>
<comment type="caution">
    <text evidence="1">The sequence shown here is derived from an EMBL/GenBank/DDBJ whole genome shotgun (WGS) entry which is preliminary data.</text>
</comment>
<dbReference type="GeneID" id="94849184"/>
<dbReference type="EMBL" id="MLAK01000288">
    <property type="protein sequence ID" value="OHT14994.1"/>
    <property type="molecule type" value="Genomic_DNA"/>
</dbReference>
<reference evidence="1" key="1">
    <citation type="submission" date="2016-10" db="EMBL/GenBank/DDBJ databases">
        <authorList>
            <person name="Benchimol M."/>
            <person name="Almeida L.G."/>
            <person name="Vasconcelos A.T."/>
            <person name="Perreira-Neves A."/>
            <person name="Rosa I.A."/>
            <person name="Tasca T."/>
            <person name="Bogo M.R."/>
            <person name="de Souza W."/>
        </authorList>
    </citation>
    <scope>NUCLEOTIDE SEQUENCE [LARGE SCALE GENOMIC DNA]</scope>
    <source>
        <strain evidence="1">K</strain>
    </source>
</reference>
<dbReference type="Proteomes" id="UP000179807">
    <property type="component" value="Unassembled WGS sequence"/>
</dbReference>
<evidence type="ECO:0000313" key="1">
    <source>
        <dbReference type="EMBL" id="OHT14994.1"/>
    </source>
</evidence>
<evidence type="ECO:0000313" key="2">
    <source>
        <dbReference type="Proteomes" id="UP000179807"/>
    </source>
</evidence>
<protein>
    <submittedName>
        <fullName evidence="1">Uncharacterized protein</fullName>
    </submittedName>
</protein>
<dbReference type="RefSeq" id="XP_068368130.1">
    <property type="nucleotide sequence ID" value="XM_068514480.1"/>
</dbReference>
<dbReference type="VEuPathDB" id="TrichDB:TRFO_42777"/>
<gene>
    <name evidence="1" type="ORF">TRFO_42777</name>
</gene>
<proteinExistence type="predicted"/>
<organism evidence="1 2">
    <name type="scientific">Tritrichomonas foetus</name>
    <dbReference type="NCBI Taxonomy" id="1144522"/>
    <lineage>
        <taxon>Eukaryota</taxon>
        <taxon>Metamonada</taxon>
        <taxon>Parabasalia</taxon>
        <taxon>Tritrichomonadida</taxon>
        <taxon>Tritrichomonadidae</taxon>
        <taxon>Tritrichomonas</taxon>
    </lineage>
</organism>
<accession>A0A1J4KV28</accession>